<evidence type="ECO:0000313" key="2">
    <source>
        <dbReference type="Proteomes" id="UP000828251"/>
    </source>
</evidence>
<keyword evidence="2" id="KW-1185">Reference proteome</keyword>
<organism evidence="1 2">
    <name type="scientific">Gossypium stocksii</name>
    <dbReference type="NCBI Taxonomy" id="47602"/>
    <lineage>
        <taxon>Eukaryota</taxon>
        <taxon>Viridiplantae</taxon>
        <taxon>Streptophyta</taxon>
        <taxon>Embryophyta</taxon>
        <taxon>Tracheophyta</taxon>
        <taxon>Spermatophyta</taxon>
        <taxon>Magnoliopsida</taxon>
        <taxon>eudicotyledons</taxon>
        <taxon>Gunneridae</taxon>
        <taxon>Pentapetalae</taxon>
        <taxon>rosids</taxon>
        <taxon>malvids</taxon>
        <taxon>Malvales</taxon>
        <taxon>Malvaceae</taxon>
        <taxon>Malvoideae</taxon>
        <taxon>Gossypium</taxon>
    </lineage>
</organism>
<evidence type="ECO:0000313" key="1">
    <source>
        <dbReference type="EMBL" id="KAH1107508.1"/>
    </source>
</evidence>
<proteinExistence type="predicted"/>
<protein>
    <submittedName>
        <fullName evidence="1">Uncharacterized protein</fullName>
    </submittedName>
</protein>
<comment type="caution">
    <text evidence="1">The sequence shown here is derived from an EMBL/GenBank/DDBJ whole genome shotgun (WGS) entry which is preliminary data.</text>
</comment>
<dbReference type="AlphaFoldDB" id="A0A9D3W3X9"/>
<accession>A0A9D3W3X9</accession>
<gene>
    <name evidence="1" type="ORF">J1N35_011276</name>
</gene>
<dbReference type="EMBL" id="JAIQCV010000004">
    <property type="protein sequence ID" value="KAH1107508.1"/>
    <property type="molecule type" value="Genomic_DNA"/>
</dbReference>
<name>A0A9D3W3X9_9ROSI</name>
<feature type="non-terminal residue" evidence="1">
    <location>
        <position position="1"/>
    </location>
</feature>
<reference evidence="1 2" key="1">
    <citation type="journal article" date="2021" name="Plant Biotechnol. J.">
        <title>Multi-omics assisted identification of the key and species-specific regulatory components of drought-tolerant mechanisms in Gossypium stocksii.</title>
        <authorList>
            <person name="Yu D."/>
            <person name="Ke L."/>
            <person name="Zhang D."/>
            <person name="Wu Y."/>
            <person name="Sun Y."/>
            <person name="Mei J."/>
            <person name="Sun J."/>
            <person name="Sun Y."/>
        </authorList>
    </citation>
    <scope>NUCLEOTIDE SEQUENCE [LARGE SCALE GENOMIC DNA]</scope>
    <source>
        <strain evidence="2">cv. E1</strain>
        <tissue evidence="1">Leaf</tissue>
    </source>
</reference>
<dbReference type="Proteomes" id="UP000828251">
    <property type="component" value="Unassembled WGS sequence"/>
</dbReference>
<sequence length="78" mass="8964">PRRVVQLILTHRHVLLVTLHIDNPHPATCRTYNQKVHLKSDPNVKSSSFAVFIQYLLILTSSRTPPKLSSLYLTLFND</sequence>